<dbReference type="SMART" id="SM00195">
    <property type="entry name" value="DSPc"/>
    <property type="match status" value="1"/>
</dbReference>
<proteinExistence type="inferred from homology"/>
<dbReference type="PANTHER" id="PTHR45948:SF2">
    <property type="entry name" value="DUAL SPECIFICITY PROTEIN PHOSPHATASE"/>
    <property type="match status" value="1"/>
</dbReference>
<keyword evidence="3" id="KW-0904">Protein phosphatase</keyword>
<dbReference type="SUPFAM" id="SSF52799">
    <property type="entry name" value="(Phosphotyrosine protein) phosphatases II"/>
    <property type="match status" value="1"/>
</dbReference>
<dbReference type="CDD" id="cd14498">
    <property type="entry name" value="DSP"/>
    <property type="match status" value="1"/>
</dbReference>
<dbReference type="InterPro" id="IPR020422">
    <property type="entry name" value="TYR_PHOSPHATASE_DUAL_dom"/>
</dbReference>
<keyword evidence="2" id="KW-0378">Hydrolase</keyword>
<dbReference type="Gene3D" id="3.90.190.10">
    <property type="entry name" value="Protein tyrosine phosphatase superfamily"/>
    <property type="match status" value="1"/>
</dbReference>
<accession>A0A6C0J7L6</accession>
<dbReference type="EMBL" id="MN740327">
    <property type="protein sequence ID" value="QHU00537.1"/>
    <property type="molecule type" value="Genomic_DNA"/>
</dbReference>
<dbReference type="PROSITE" id="PS00383">
    <property type="entry name" value="TYR_PHOSPHATASE_1"/>
    <property type="match status" value="1"/>
</dbReference>
<dbReference type="PANTHER" id="PTHR45948">
    <property type="entry name" value="DUAL SPECIFICITY PROTEIN PHOSPHATASE DDB_G0269404-RELATED"/>
    <property type="match status" value="1"/>
</dbReference>
<reference evidence="8" key="1">
    <citation type="journal article" date="2020" name="Nature">
        <title>Giant virus diversity and host interactions through global metagenomics.</title>
        <authorList>
            <person name="Schulz F."/>
            <person name="Roux S."/>
            <person name="Paez-Espino D."/>
            <person name="Jungbluth S."/>
            <person name="Walsh D.A."/>
            <person name="Denef V.J."/>
            <person name="McMahon K.D."/>
            <person name="Konstantinidis K.T."/>
            <person name="Eloe-Fadrosh E.A."/>
            <person name="Kyrpides N.C."/>
            <person name="Woyke T."/>
        </authorList>
    </citation>
    <scope>NUCLEOTIDE SEQUENCE</scope>
    <source>
        <strain evidence="8">GVMAG-M-3300025860-20</strain>
    </source>
</reference>
<feature type="domain" description="Tyrosine-protein phosphatase" evidence="6">
    <location>
        <begin position="1"/>
        <end position="152"/>
    </location>
</feature>
<feature type="domain" description="Tyrosine specific protein phosphatases" evidence="7">
    <location>
        <begin position="71"/>
        <end position="129"/>
    </location>
</feature>
<dbReference type="InterPro" id="IPR016130">
    <property type="entry name" value="Tyr_Pase_AS"/>
</dbReference>
<protein>
    <recommendedName>
        <fullName evidence="9">Tyrosine specific protein phosphatases domain-containing protein</fullName>
    </recommendedName>
</protein>
<evidence type="ECO:0000259" key="7">
    <source>
        <dbReference type="PROSITE" id="PS50056"/>
    </source>
</evidence>
<comment type="similarity">
    <text evidence="1">Belongs to the protein-tyrosine phosphatase family. Non-receptor class dual specificity subfamily.</text>
</comment>
<dbReference type="Pfam" id="PF00782">
    <property type="entry name" value="DSPc"/>
    <property type="match status" value="1"/>
</dbReference>
<dbReference type="PROSITE" id="PS50054">
    <property type="entry name" value="TYR_PHOSPHATASE_DUAL"/>
    <property type="match status" value="1"/>
</dbReference>
<organism evidence="8">
    <name type="scientific">viral metagenome</name>
    <dbReference type="NCBI Taxonomy" id="1070528"/>
    <lineage>
        <taxon>unclassified sequences</taxon>
        <taxon>metagenomes</taxon>
        <taxon>organismal metagenomes</taxon>
    </lineage>
</organism>
<evidence type="ECO:0000256" key="5">
    <source>
        <dbReference type="ARBA" id="ARBA00048336"/>
    </source>
</evidence>
<evidence type="ECO:0000256" key="2">
    <source>
        <dbReference type="ARBA" id="ARBA00022801"/>
    </source>
</evidence>
<dbReference type="GO" id="GO:0007165">
    <property type="term" value="P:signal transduction"/>
    <property type="evidence" value="ECO:0007669"/>
    <property type="project" value="TreeGrafter"/>
</dbReference>
<dbReference type="AlphaFoldDB" id="A0A6C0J7L6"/>
<name>A0A6C0J7L6_9ZZZZ</name>
<dbReference type="InterPro" id="IPR000387">
    <property type="entry name" value="Tyr_Pase_dom"/>
</dbReference>
<sequence>MMTEIIPNLWVGNLKSRNDLHFLVSRNIMCVINCCKHDIIDRYGIISLPLNIKQVHLGIIEHGPEDQRSINSMLVVLESCYSMIDYYLNKGQSVLVHCYAGKQRSPTIIMAYLIRKCGLDPKNANHIVKTIWPYSGSDYLKSLYLYKNEQLH</sequence>
<comment type="catalytic activity">
    <reaction evidence="4">
        <text>O-phospho-L-seryl-[protein] + H2O = L-seryl-[protein] + phosphate</text>
        <dbReference type="Rhea" id="RHEA:20629"/>
        <dbReference type="Rhea" id="RHEA-COMP:9863"/>
        <dbReference type="Rhea" id="RHEA-COMP:11604"/>
        <dbReference type="ChEBI" id="CHEBI:15377"/>
        <dbReference type="ChEBI" id="CHEBI:29999"/>
        <dbReference type="ChEBI" id="CHEBI:43474"/>
        <dbReference type="ChEBI" id="CHEBI:83421"/>
        <dbReference type="EC" id="3.1.3.16"/>
    </reaction>
</comment>
<dbReference type="InterPro" id="IPR000340">
    <property type="entry name" value="Dual-sp_phosphatase_cat-dom"/>
</dbReference>
<dbReference type="PROSITE" id="PS50056">
    <property type="entry name" value="TYR_PHOSPHATASE_2"/>
    <property type="match status" value="1"/>
</dbReference>
<evidence type="ECO:0000313" key="8">
    <source>
        <dbReference type="EMBL" id="QHU00537.1"/>
    </source>
</evidence>
<evidence type="ECO:0008006" key="9">
    <source>
        <dbReference type="Google" id="ProtNLM"/>
    </source>
</evidence>
<dbReference type="InterPro" id="IPR029021">
    <property type="entry name" value="Prot-tyrosine_phosphatase-like"/>
</dbReference>
<dbReference type="GO" id="GO:0004722">
    <property type="term" value="F:protein serine/threonine phosphatase activity"/>
    <property type="evidence" value="ECO:0007669"/>
    <property type="project" value="UniProtKB-EC"/>
</dbReference>
<evidence type="ECO:0000259" key="6">
    <source>
        <dbReference type="PROSITE" id="PS50054"/>
    </source>
</evidence>
<comment type="catalytic activity">
    <reaction evidence="5">
        <text>O-phospho-L-threonyl-[protein] + H2O = L-threonyl-[protein] + phosphate</text>
        <dbReference type="Rhea" id="RHEA:47004"/>
        <dbReference type="Rhea" id="RHEA-COMP:11060"/>
        <dbReference type="Rhea" id="RHEA-COMP:11605"/>
        <dbReference type="ChEBI" id="CHEBI:15377"/>
        <dbReference type="ChEBI" id="CHEBI:30013"/>
        <dbReference type="ChEBI" id="CHEBI:43474"/>
        <dbReference type="ChEBI" id="CHEBI:61977"/>
        <dbReference type="EC" id="3.1.3.16"/>
    </reaction>
</comment>
<evidence type="ECO:0000256" key="4">
    <source>
        <dbReference type="ARBA" id="ARBA00047761"/>
    </source>
</evidence>
<dbReference type="GO" id="GO:0004725">
    <property type="term" value="F:protein tyrosine phosphatase activity"/>
    <property type="evidence" value="ECO:0007669"/>
    <property type="project" value="TreeGrafter"/>
</dbReference>
<evidence type="ECO:0000256" key="3">
    <source>
        <dbReference type="ARBA" id="ARBA00022912"/>
    </source>
</evidence>
<dbReference type="GO" id="GO:0005829">
    <property type="term" value="C:cytosol"/>
    <property type="evidence" value="ECO:0007669"/>
    <property type="project" value="TreeGrafter"/>
</dbReference>
<evidence type="ECO:0000256" key="1">
    <source>
        <dbReference type="ARBA" id="ARBA00008601"/>
    </source>
</evidence>